<dbReference type="RefSeq" id="WP_035395604.1">
    <property type="nucleotide sequence ID" value="NZ_FMYN01000004.1"/>
</dbReference>
<comment type="caution">
    <text evidence="1">The sequence shown here is derived from an EMBL/GenBank/DDBJ whole genome shotgun (WGS) entry which is preliminary data.</text>
</comment>
<dbReference type="AlphaFoldDB" id="A0A0V8GDU0"/>
<dbReference type="EMBL" id="LDQV01000030">
    <property type="protein sequence ID" value="KTR25874.1"/>
    <property type="molecule type" value="Genomic_DNA"/>
</dbReference>
<accession>A0A0V8GDU0</accession>
<reference evidence="1 4" key="1">
    <citation type="journal article" date="2015" name="Int. J. Syst. Evol. Microbiol.">
        <title>Exiguobacterium enclense sp. nov., isolated from sediment.</title>
        <authorList>
            <person name="Dastager S.G."/>
            <person name="Mawlankar R."/>
            <person name="Sonalkar V.V."/>
            <person name="Thorat M.N."/>
            <person name="Mual P."/>
            <person name="Verma A."/>
            <person name="Krishnamurthi S."/>
            <person name="Tang S.K."/>
            <person name="Li W.J."/>
        </authorList>
    </citation>
    <scope>NUCLEOTIDE SEQUENCE [LARGE SCALE GENOMIC DNA]</scope>
    <source>
        <strain evidence="1 4">NIO-1109</strain>
    </source>
</reference>
<name>A0A0V8GDU0_9BACL</name>
<dbReference type="EMBL" id="JBAWKY010000004">
    <property type="protein sequence ID" value="MEI4463327.1"/>
    <property type="molecule type" value="Genomic_DNA"/>
</dbReference>
<evidence type="ECO:0000313" key="1">
    <source>
        <dbReference type="EMBL" id="KSU48430.1"/>
    </source>
</evidence>
<evidence type="ECO:0000313" key="5">
    <source>
        <dbReference type="Proteomes" id="UP000072605"/>
    </source>
</evidence>
<dbReference type="InterPro" id="IPR011990">
    <property type="entry name" value="TPR-like_helical_dom_sf"/>
</dbReference>
<dbReference type="OrthoDB" id="2350718at2"/>
<evidence type="ECO:0000313" key="4">
    <source>
        <dbReference type="Proteomes" id="UP000053797"/>
    </source>
</evidence>
<reference evidence="3 6" key="3">
    <citation type="submission" date="2023-12" db="EMBL/GenBank/DDBJ databases">
        <authorList>
            <person name="Easwaran N."/>
            <person name="Lazarus H.P.S."/>
        </authorList>
    </citation>
    <scope>NUCLEOTIDE SEQUENCE [LARGE SCALE GENOMIC DNA]</scope>
    <source>
        <strain evidence="3 6">VIT-2023</strain>
    </source>
</reference>
<sequence length="286" mass="32866">MTQTITAHSHELQSHVAEVALLEALTSDTEENVRIAATERLRVLVPSHPLLNIATAHSLYFKNEHTQARRLIEETHQQLGEHVQGYILLGIISEDEGYMHEAEQLFLSAITRFPEEPAGHRFLAVHYNHRQFYGESAVHAFTYLKKVGASGIDTLMAIDSIQQLDGHSIDMLEALYALILGVSHLDKTTVFHATASVNQSIQYEKLHATLREDSDETLYAKLDECLSNMLEHGLYAAVYDDSEEKIYRHVFRDMCRDMTIRHAGWRAYPDYIRLRFLYFKQLLLRD</sequence>
<proteinExistence type="predicted"/>
<evidence type="ECO:0000313" key="3">
    <source>
        <dbReference type="EMBL" id="MEI4463327.1"/>
    </source>
</evidence>
<dbReference type="EMBL" id="LNQL01000004">
    <property type="protein sequence ID" value="KSU48430.1"/>
    <property type="molecule type" value="Genomic_DNA"/>
</dbReference>
<organism evidence="1 4">
    <name type="scientific">Exiguobacterium indicum</name>
    <dbReference type="NCBI Taxonomy" id="296995"/>
    <lineage>
        <taxon>Bacteria</taxon>
        <taxon>Bacillati</taxon>
        <taxon>Bacillota</taxon>
        <taxon>Bacilli</taxon>
        <taxon>Bacillales</taxon>
        <taxon>Bacillales Family XII. Incertae Sedis</taxon>
        <taxon>Exiguobacterium</taxon>
    </lineage>
</organism>
<protein>
    <recommendedName>
        <fullName evidence="7">Tetratricopeptide repeat protein</fullName>
    </recommendedName>
</protein>
<dbReference type="Proteomes" id="UP000072605">
    <property type="component" value="Unassembled WGS sequence"/>
</dbReference>
<gene>
    <name evidence="1" type="ORF">AS033_12475</name>
    <name evidence="2" type="ORF">RSA11_13365</name>
    <name evidence="3" type="ORF">SZL87_12955</name>
</gene>
<keyword evidence="6" id="KW-1185">Reference proteome</keyword>
<dbReference type="Gene3D" id="1.25.40.10">
    <property type="entry name" value="Tetratricopeptide repeat domain"/>
    <property type="match status" value="1"/>
</dbReference>
<evidence type="ECO:0000313" key="6">
    <source>
        <dbReference type="Proteomes" id="UP001387110"/>
    </source>
</evidence>
<dbReference type="SUPFAM" id="SSF48452">
    <property type="entry name" value="TPR-like"/>
    <property type="match status" value="1"/>
</dbReference>
<dbReference type="Proteomes" id="UP001387110">
    <property type="component" value="Unassembled WGS sequence"/>
</dbReference>
<evidence type="ECO:0008006" key="7">
    <source>
        <dbReference type="Google" id="ProtNLM"/>
    </source>
</evidence>
<reference evidence="2 5" key="2">
    <citation type="journal article" date="2016" name="Front. Microbiol.">
        <title>Genomic Resource of Rice Seed Associated Bacteria.</title>
        <authorList>
            <person name="Midha S."/>
            <person name="Bansal K."/>
            <person name="Sharma S."/>
            <person name="Kumar N."/>
            <person name="Patil P.P."/>
            <person name="Chaudhry V."/>
            <person name="Patil P.B."/>
        </authorList>
    </citation>
    <scope>NUCLEOTIDE SEQUENCE [LARGE SCALE GENOMIC DNA]</scope>
    <source>
        <strain evidence="2 5">RSA11</strain>
    </source>
</reference>
<evidence type="ECO:0000313" key="2">
    <source>
        <dbReference type="EMBL" id="KTR25874.1"/>
    </source>
</evidence>
<dbReference type="Proteomes" id="UP000053797">
    <property type="component" value="Unassembled WGS sequence"/>
</dbReference>